<evidence type="ECO:0000256" key="2">
    <source>
        <dbReference type="SAM" id="Phobius"/>
    </source>
</evidence>
<evidence type="ECO:0000256" key="1">
    <source>
        <dbReference type="SAM" id="MobiDB-lite"/>
    </source>
</evidence>
<dbReference type="Pfam" id="PF13843">
    <property type="entry name" value="DDE_Tnp_1_7"/>
    <property type="match status" value="1"/>
</dbReference>
<dbReference type="PANTHER" id="PTHR46599">
    <property type="entry name" value="PIGGYBAC TRANSPOSABLE ELEMENT-DERIVED PROTEIN 4"/>
    <property type="match status" value="1"/>
</dbReference>
<dbReference type="PANTHER" id="PTHR46599:SF6">
    <property type="entry name" value="DUAL SPECIFICITY PHOSPHATASE 26"/>
    <property type="match status" value="1"/>
</dbReference>
<name>A0AAE0ZT94_9GAST</name>
<keyword evidence="5" id="KW-1185">Reference proteome</keyword>
<dbReference type="AlphaFoldDB" id="A0AAE0ZT94"/>
<evidence type="ECO:0000313" key="4">
    <source>
        <dbReference type="EMBL" id="KAK3775030.1"/>
    </source>
</evidence>
<reference evidence="4" key="1">
    <citation type="journal article" date="2023" name="G3 (Bethesda)">
        <title>A reference genome for the long-term kleptoplast-retaining sea slug Elysia crispata morphotype clarki.</title>
        <authorList>
            <person name="Eastman K.E."/>
            <person name="Pendleton A.L."/>
            <person name="Shaikh M.A."/>
            <person name="Suttiyut T."/>
            <person name="Ogas R."/>
            <person name="Tomko P."/>
            <person name="Gavelis G."/>
            <person name="Widhalm J.R."/>
            <person name="Wisecaver J.H."/>
        </authorList>
    </citation>
    <scope>NUCLEOTIDE SEQUENCE</scope>
    <source>
        <strain evidence="4">ECLA1</strain>
    </source>
</reference>
<gene>
    <name evidence="4" type="ORF">RRG08_014121</name>
</gene>
<keyword evidence="2" id="KW-1133">Transmembrane helix</keyword>
<keyword evidence="2" id="KW-0812">Transmembrane</keyword>
<evidence type="ECO:0000259" key="3">
    <source>
        <dbReference type="Pfam" id="PF13843"/>
    </source>
</evidence>
<protein>
    <recommendedName>
        <fullName evidence="3">PiggyBac transposable element-derived protein domain-containing protein</fullName>
    </recommendedName>
</protein>
<feature type="compositionally biased region" description="Basic and acidic residues" evidence="1">
    <location>
        <begin position="14"/>
        <end position="24"/>
    </location>
</feature>
<accession>A0AAE0ZT94</accession>
<evidence type="ECO:0000313" key="5">
    <source>
        <dbReference type="Proteomes" id="UP001283361"/>
    </source>
</evidence>
<proteinExistence type="predicted"/>
<keyword evidence="2" id="KW-0472">Membrane</keyword>
<feature type="domain" description="PiggyBac transposable element-derived protein" evidence="3">
    <location>
        <begin position="5"/>
        <end position="117"/>
    </location>
</feature>
<comment type="caution">
    <text evidence="4">The sequence shown here is derived from an EMBL/GenBank/DDBJ whole genome shotgun (WGS) entry which is preliminary data.</text>
</comment>
<dbReference type="InterPro" id="IPR029526">
    <property type="entry name" value="PGBD"/>
</dbReference>
<sequence length="147" mass="16767">MTVDGTLRRNKSFLPEEFKDPKKPERGKPKFVFRKWKTLVSYKSGAKKNVILVSAMHDDGTIVNTSGHKQLPEIVDFYNSTKGGVDCMDLMAHSMSTKRQIKGWPMVIFFNILDIASIAAVILFRQKFPANRLAQIDARRFFQSEIG</sequence>
<organism evidence="4 5">
    <name type="scientific">Elysia crispata</name>
    <name type="common">lettuce slug</name>
    <dbReference type="NCBI Taxonomy" id="231223"/>
    <lineage>
        <taxon>Eukaryota</taxon>
        <taxon>Metazoa</taxon>
        <taxon>Spiralia</taxon>
        <taxon>Lophotrochozoa</taxon>
        <taxon>Mollusca</taxon>
        <taxon>Gastropoda</taxon>
        <taxon>Heterobranchia</taxon>
        <taxon>Euthyneura</taxon>
        <taxon>Panpulmonata</taxon>
        <taxon>Sacoglossa</taxon>
        <taxon>Placobranchoidea</taxon>
        <taxon>Plakobranchidae</taxon>
        <taxon>Elysia</taxon>
    </lineage>
</organism>
<feature type="region of interest" description="Disordered" evidence="1">
    <location>
        <begin position="1"/>
        <end position="24"/>
    </location>
</feature>
<feature type="transmembrane region" description="Helical" evidence="2">
    <location>
        <begin position="103"/>
        <end position="124"/>
    </location>
</feature>
<dbReference type="Proteomes" id="UP001283361">
    <property type="component" value="Unassembled WGS sequence"/>
</dbReference>
<dbReference type="EMBL" id="JAWDGP010003364">
    <property type="protein sequence ID" value="KAK3775030.1"/>
    <property type="molecule type" value="Genomic_DNA"/>
</dbReference>